<feature type="compositionally biased region" description="Basic and acidic residues" evidence="1">
    <location>
        <begin position="392"/>
        <end position="405"/>
    </location>
</feature>
<evidence type="ECO:0000256" key="1">
    <source>
        <dbReference type="SAM" id="MobiDB-lite"/>
    </source>
</evidence>
<reference evidence="2 3" key="1">
    <citation type="submission" date="2024-05" db="EMBL/GenBank/DDBJ databases">
        <title>Genome sequencing and assembly of Indian major carp, Cirrhinus mrigala (Hamilton, 1822).</title>
        <authorList>
            <person name="Mohindra V."/>
            <person name="Chowdhury L.M."/>
            <person name="Lal K."/>
            <person name="Jena J.K."/>
        </authorList>
    </citation>
    <scope>NUCLEOTIDE SEQUENCE [LARGE SCALE GENOMIC DNA]</scope>
    <source>
        <strain evidence="2">CM1030</strain>
        <tissue evidence="2">Blood</tissue>
    </source>
</reference>
<accession>A0ABD0MYS9</accession>
<evidence type="ECO:0000313" key="3">
    <source>
        <dbReference type="Proteomes" id="UP001529510"/>
    </source>
</evidence>
<organism evidence="2 3">
    <name type="scientific">Cirrhinus mrigala</name>
    <name type="common">Mrigala</name>
    <dbReference type="NCBI Taxonomy" id="683832"/>
    <lineage>
        <taxon>Eukaryota</taxon>
        <taxon>Metazoa</taxon>
        <taxon>Chordata</taxon>
        <taxon>Craniata</taxon>
        <taxon>Vertebrata</taxon>
        <taxon>Euteleostomi</taxon>
        <taxon>Actinopterygii</taxon>
        <taxon>Neopterygii</taxon>
        <taxon>Teleostei</taxon>
        <taxon>Ostariophysi</taxon>
        <taxon>Cypriniformes</taxon>
        <taxon>Cyprinidae</taxon>
        <taxon>Labeoninae</taxon>
        <taxon>Labeonini</taxon>
        <taxon>Cirrhinus</taxon>
    </lineage>
</organism>
<comment type="caution">
    <text evidence="2">The sequence shown here is derived from an EMBL/GenBank/DDBJ whole genome shotgun (WGS) entry which is preliminary data.</text>
</comment>
<sequence length="620" mass="69053">MCFSFVLSAGDQKPPLAPKPKVIPAPVRTQHPPASKLCVYQHTSPAAKCKVKPDVAPKPCLSKLSPPAFNPKHLKSTVGHQAVLQQKSDVSKNVGALNFRNETHNGNNKPEWDYIIPICVCNKRNCVDCLPKENNQSVRRQSPDKYKASKTEGPRKSPPKPPLRTPEEQKHLVTPTLFKCISEHSSSNSNHFHPTEKPQKTSQIQSTDPLKPHQNGSEMQSTRKHQNNIVSSVNSSVDHDLEHVERQKAVSSVKYCPSPYKPTWKAPPVVRQRTTKKEQSNIVLQQSTGLTKTEFTVLPIDVNNLDSLQRDSPNKVNINAVKHSRENEDPHASTSVKSTQGAPIPVPRQKIPRMQQNKTQDAGVHETGKTAQNLDATSEVVEISNNKHLKKMPQEPRPDGHRHDNTGPTELSVDKLPKKTSASKSPQRNDGKIAEGPPLAVEKKQASNVPNKKTLKPKSKSLSSADHLKPYGLKNTSFVRIMDLDRGKKVPKLSVKSGQADDLALDTNDRSVDTEKRQRKICSQKSMPLYNGHPDGLNLRRAVNGNILGVEQSVDEDLENVGESEHTYEDITEYEILPPSSTATTQDGNKFKKYEDDGIYEDPDVFPEQYVDAKEQQFLE</sequence>
<dbReference type="EMBL" id="JAMKFB020000025">
    <property type="protein sequence ID" value="KAL0154690.1"/>
    <property type="molecule type" value="Genomic_DNA"/>
</dbReference>
<feature type="region of interest" description="Disordered" evidence="1">
    <location>
        <begin position="183"/>
        <end position="227"/>
    </location>
</feature>
<name>A0ABD0MYS9_CIRMR</name>
<gene>
    <name evidence="2" type="ORF">M9458_048953</name>
</gene>
<feature type="region of interest" description="Disordered" evidence="1">
    <location>
        <begin position="323"/>
        <end position="470"/>
    </location>
</feature>
<keyword evidence="3" id="KW-1185">Reference proteome</keyword>
<feature type="compositionally biased region" description="Polar residues" evidence="1">
    <location>
        <begin position="332"/>
        <end position="341"/>
    </location>
</feature>
<feature type="compositionally biased region" description="Basic and acidic residues" evidence="1">
    <location>
        <begin position="141"/>
        <end position="155"/>
    </location>
</feature>
<proteinExistence type="predicted"/>
<dbReference type="AlphaFoldDB" id="A0ABD0MYS9"/>
<evidence type="ECO:0000313" key="2">
    <source>
        <dbReference type="EMBL" id="KAL0154690.1"/>
    </source>
</evidence>
<feature type="region of interest" description="Disordered" evidence="1">
    <location>
        <begin position="579"/>
        <end position="603"/>
    </location>
</feature>
<feature type="compositionally biased region" description="Polar residues" evidence="1">
    <location>
        <begin position="200"/>
        <end position="220"/>
    </location>
</feature>
<feature type="compositionally biased region" description="Polar residues" evidence="1">
    <location>
        <begin position="579"/>
        <end position="588"/>
    </location>
</feature>
<feature type="non-terminal residue" evidence="2">
    <location>
        <position position="620"/>
    </location>
</feature>
<feature type="region of interest" description="Disordered" evidence="1">
    <location>
        <begin position="135"/>
        <end position="170"/>
    </location>
</feature>
<protein>
    <submittedName>
        <fullName evidence="2">Uncharacterized protein</fullName>
    </submittedName>
</protein>
<dbReference type="Proteomes" id="UP001529510">
    <property type="component" value="Unassembled WGS sequence"/>
</dbReference>